<name>X1QXY2_9ZZZZ</name>
<sequence>MPYDKYRNWPLPSLSGNIFPVIQGTNIEEQVLKDLAETEDKIDKLEILDSYAAYTKRAYQEECSRYFTVRFAQVLGNILEPTILSKLPSIEPVRRGRPAEPERK</sequence>
<dbReference type="AlphaFoldDB" id="X1QXY2"/>
<protein>
    <submittedName>
        <fullName evidence="1">Uncharacterized protein</fullName>
    </submittedName>
</protein>
<evidence type="ECO:0000313" key="1">
    <source>
        <dbReference type="EMBL" id="GAI73133.1"/>
    </source>
</evidence>
<dbReference type="EMBL" id="BARW01012694">
    <property type="protein sequence ID" value="GAI73133.1"/>
    <property type="molecule type" value="Genomic_DNA"/>
</dbReference>
<reference evidence="1" key="1">
    <citation type="journal article" date="2014" name="Front. Microbiol.">
        <title>High frequency of phylogenetically diverse reductive dehalogenase-homologous genes in deep subseafloor sedimentary metagenomes.</title>
        <authorList>
            <person name="Kawai M."/>
            <person name="Futagami T."/>
            <person name="Toyoda A."/>
            <person name="Takaki Y."/>
            <person name="Nishi S."/>
            <person name="Hori S."/>
            <person name="Arai W."/>
            <person name="Tsubouchi T."/>
            <person name="Morono Y."/>
            <person name="Uchiyama I."/>
            <person name="Ito T."/>
            <person name="Fujiyama A."/>
            <person name="Inagaki F."/>
            <person name="Takami H."/>
        </authorList>
    </citation>
    <scope>NUCLEOTIDE SEQUENCE</scope>
    <source>
        <strain evidence="1">Expedition CK06-06</strain>
    </source>
</reference>
<proteinExistence type="predicted"/>
<comment type="caution">
    <text evidence="1">The sequence shown here is derived from an EMBL/GenBank/DDBJ whole genome shotgun (WGS) entry which is preliminary data.</text>
</comment>
<organism evidence="1">
    <name type="scientific">marine sediment metagenome</name>
    <dbReference type="NCBI Taxonomy" id="412755"/>
    <lineage>
        <taxon>unclassified sequences</taxon>
        <taxon>metagenomes</taxon>
        <taxon>ecological metagenomes</taxon>
    </lineage>
</organism>
<gene>
    <name evidence="1" type="ORF">S12H4_23755</name>
</gene>
<accession>X1QXY2</accession>